<reference evidence="2" key="1">
    <citation type="submission" date="2020-07" db="EMBL/GenBank/DDBJ databases">
        <title>Multicomponent nature underlies the extraordinary mechanical properties of spider dragline silk.</title>
        <authorList>
            <person name="Kono N."/>
            <person name="Nakamura H."/>
            <person name="Mori M."/>
            <person name="Yoshida Y."/>
            <person name="Ohtoshi R."/>
            <person name="Malay A.D."/>
            <person name="Moran D.A.P."/>
            <person name="Tomita M."/>
            <person name="Numata K."/>
            <person name="Arakawa K."/>
        </authorList>
    </citation>
    <scope>NUCLEOTIDE SEQUENCE</scope>
</reference>
<keyword evidence="3" id="KW-1185">Reference proteome</keyword>
<evidence type="ECO:0000256" key="1">
    <source>
        <dbReference type="SAM" id="MobiDB-lite"/>
    </source>
</evidence>
<name>A0A8X6KRD2_TRICU</name>
<feature type="region of interest" description="Disordered" evidence="1">
    <location>
        <begin position="1"/>
        <end position="31"/>
    </location>
</feature>
<comment type="caution">
    <text evidence="2">The sequence shown here is derived from an EMBL/GenBank/DDBJ whole genome shotgun (WGS) entry which is preliminary data.</text>
</comment>
<proteinExistence type="predicted"/>
<evidence type="ECO:0000313" key="3">
    <source>
        <dbReference type="Proteomes" id="UP000887116"/>
    </source>
</evidence>
<evidence type="ECO:0008006" key="4">
    <source>
        <dbReference type="Google" id="ProtNLM"/>
    </source>
</evidence>
<sequence length="353" mass="39686">MVDSRSGCRGDMTSIEEPGSQVGDPSDQSVTMEDVPTATLTDEERCSKLSGLETQIQIFDVRKDYVLRMIEIDKKNLAPLPETMPQLESELKNLEDKINFLEGKTIEFLPCPIAICKHNYKFKAVKRPADPILRPSKLTARVSKNLKNNEFSFPKKSAKNVPVENELNQIKTANSFAALSTAKSDAEDVPPAPSKVKLIMMRMITSYNLILQELHRKYPTATNTHINGFIKIVAETEDDHPAITSFLTTKMMQYYVIDPPSNRPLKLVIKGLPSSMEPEDIKNDLIVKGIKIEKVAQLGKFATKAPLPFYMIEITRDENVEDIYKVNSCLYMQIKLDPFRVCSSISNIAVNDG</sequence>
<organism evidence="2 3">
    <name type="scientific">Trichonephila clavata</name>
    <name type="common">Joro spider</name>
    <name type="synonym">Nephila clavata</name>
    <dbReference type="NCBI Taxonomy" id="2740835"/>
    <lineage>
        <taxon>Eukaryota</taxon>
        <taxon>Metazoa</taxon>
        <taxon>Ecdysozoa</taxon>
        <taxon>Arthropoda</taxon>
        <taxon>Chelicerata</taxon>
        <taxon>Arachnida</taxon>
        <taxon>Araneae</taxon>
        <taxon>Araneomorphae</taxon>
        <taxon>Entelegynae</taxon>
        <taxon>Araneoidea</taxon>
        <taxon>Nephilidae</taxon>
        <taxon>Trichonephila</taxon>
    </lineage>
</organism>
<dbReference type="Proteomes" id="UP000887116">
    <property type="component" value="Unassembled WGS sequence"/>
</dbReference>
<dbReference type="EMBL" id="BMAO01032297">
    <property type="protein sequence ID" value="GFQ81226.1"/>
    <property type="molecule type" value="Genomic_DNA"/>
</dbReference>
<dbReference type="OrthoDB" id="8123886at2759"/>
<evidence type="ECO:0000313" key="2">
    <source>
        <dbReference type="EMBL" id="GFQ81226.1"/>
    </source>
</evidence>
<dbReference type="AlphaFoldDB" id="A0A8X6KRD2"/>
<accession>A0A8X6KRD2</accession>
<protein>
    <recommendedName>
        <fullName evidence="4">Pre-C2HC domain-containing protein</fullName>
    </recommendedName>
</protein>
<gene>
    <name evidence="2" type="primary">NCL1_34574</name>
    <name evidence="2" type="ORF">TNCT_676141</name>
</gene>